<reference evidence="2" key="1">
    <citation type="submission" date="2020-10" db="EMBL/GenBank/DDBJ databases">
        <authorList>
            <person name="Gilroy R."/>
        </authorList>
    </citation>
    <scope>NUCLEOTIDE SEQUENCE</scope>
    <source>
        <strain evidence="2">CHK184-25365</strain>
    </source>
</reference>
<reference evidence="2" key="2">
    <citation type="journal article" date="2021" name="PeerJ">
        <title>Extensive microbial diversity within the chicken gut microbiome revealed by metagenomics and culture.</title>
        <authorList>
            <person name="Gilroy R."/>
            <person name="Ravi A."/>
            <person name="Getino M."/>
            <person name="Pursley I."/>
            <person name="Horton D.L."/>
            <person name="Alikhan N.F."/>
            <person name="Baker D."/>
            <person name="Gharbi K."/>
            <person name="Hall N."/>
            <person name="Watson M."/>
            <person name="Adriaenssens E.M."/>
            <person name="Foster-Nyarko E."/>
            <person name="Jarju S."/>
            <person name="Secka A."/>
            <person name="Antonio M."/>
            <person name="Oren A."/>
            <person name="Chaudhuri R.R."/>
            <person name="La Ragione R."/>
            <person name="Hildebrand F."/>
            <person name="Pallen M.J."/>
        </authorList>
    </citation>
    <scope>NUCLEOTIDE SEQUENCE</scope>
    <source>
        <strain evidence="2">CHK184-25365</strain>
    </source>
</reference>
<dbReference type="Proteomes" id="UP000886749">
    <property type="component" value="Unassembled WGS sequence"/>
</dbReference>
<dbReference type="InterPro" id="IPR024207">
    <property type="entry name" value="CotJB_dom"/>
</dbReference>
<evidence type="ECO:0000313" key="2">
    <source>
        <dbReference type="EMBL" id="HIR41208.1"/>
    </source>
</evidence>
<dbReference type="InterPro" id="IPR016571">
    <property type="entry name" value="Spore_coat_assembly_CotJB"/>
</dbReference>
<gene>
    <name evidence="2" type="ORF">IAB36_05215</name>
</gene>
<keyword evidence="2" id="KW-0167">Capsid protein</keyword>
<evidence type="ECO:0000313" key="3">
    <source>
        <dbReference type="Proteomes" id="UP000886749"/>
    </source>
</evidence>
<dbReference type="Pfam" id="PF12652">
    <property type="entry name" value="CotJB"/>
    <property type="match status" value="1"/>
</dbReference>
<name>A0A9D1DCV5_9FIRM</name>
<proteinExistence type="predicted"/>
<comment type="caution">
    <text evidence="2">The sequence shown here is derived from an EMBL/GenBank/DDBJ whole genome shotgun (WGS) entry which is preliminary data.</text>
</comment>
<sequence length="83" mass="9972">MNQKQVLLNRIRVCDFVLTEAALYLDTHPDDAQALEFYHKHLAMRQQAMEEYSKQYGTLVRTQPHSTDHWDWVDNPWPWEKGE</sequence>
<keyword evidence="2" id="KW-0946">Virion</keyword>
<evidence type="ECO:0000259" key="1">
    <source>
        <dbReference type="Pfam" id="PF12652"/>
    </source>
</evidence>
<dbReference type="AlphaFoldDB" id="A0A9D1DCV5"/>
<dbReference type="EMBL" id="DVGY01000115">
    <property type="protein sequence ID" value="HIR41208.1"/>
    <property type="molecule type" value="Genomic_DNA"/>
</dbReference>
<organism evidence="2 3">
    <name type="scientific">Candidatus Egerieicola pullicola</name>
    <dbReference type="NCBI Taxonomy" id="2840775"/>
    <lineage>
        <taxon>Bacteria</taxon>
        <taxon>Bacillati</taxon>
        <taxon>Bacillota</taxon>
        <taxon>Clostridia</taxon>
        <taxon>Eubacteriales</taxon>
        <taxon>Oscillospiraceae</taxon>
        <taxon>Oscillospiraceae incertae sedis</taxon>
        <taxon>Candidatus Egerieicola</taxon>
    </lineage>
</organism>
<dbReference type="PIRSF" id="PIRSF010606">
    <property type="entry name" value="Spore_coat_CotJB"/>
    <property type="match status" value="1"/>
</dbReference>
<accession>A0A9D1DCV5</accession>
<protein>
    <submittedName>
        <fullName evidence="2">Spore coat protein CotJB</fullName>
    </submittedName>
</protein>
<feature type="domain" description="Protein CotJB" evidence="1">
    <location>
        <begin position="7"/>
        <end position="80"/>
    </location>
</feature>